<feature type="signal peptide" evidence="6">
    <location>
        <begin position="1"/>
        <end position="21"/>
    </location>
</feature>
<dbReference type="Pfam" id="PF00144">
    <property type="entry name" value="Beta-lactamase"/>
    <property type="match status" value="1"/>
</dbReference>
<comment type="caution">
    <text evidence="9">The sequence shown here is derived from an EMBL/GenBank/DDBJ whole genome shotgun (WGS) entry which is preliminary data.</text>
</comment>
<feature type="domain" description="Beta-lactamase-related" evidence="7">
    <location>
        <begin position="615"/>
        <end position="968"/>
    </location>
</feature>
<organism evidence="9 10">
    <name type="scientific">Candidatus Merdimorpha stercoravium</name>
    <dbReference type="NCBI Taxonomy" id="2840863"/>
    <lineage>
        <taxon>Bacteria</taxon>
        <taxon>Pseudomonadati</taxon>
        <taxon>Bacteroidota</taxon>
        <taxon>Flavobacteriia</taxon>
        <taxon>Flavobacteriales</taxon>
        <taxon>Candidatus Merdimorpha</taxon>
    </lineage>
</organism>
<proteinExistence type="inferred from homology"/>
<accession>A0A9D1HAA7</accession>
<dbReference type="SUPFAM" id="SSF56601">
    <property type="entry name" value="beta-lactamase/transpeptidase-like"/>
    <property type="match status" value="1"/>
</dbReference>
<feature type="domain" description="Glycoside hydrolase family 3 N-terminal" evidence="8">
    <location>
        <begin position="44"/>
        <end position="357"/>
    </location>
</feature>
<dbReference type="GO" id="GO:0004563">
    <property type="term" value="F:beta-N-acetylhexosaminidase activity"/>
    <property type="evidence" value="ECO:0007669"/>
    <property type="project" value="UniProtKB-EC"/>
</dbReference>
<comment type="similarity">
    <text evidence="2">Belongs to the glycosyl hydrolase 3 family.</text>
</comment>
<keyword evidence="6" id="KW-0732">Signal</keyword>
<feature type="chain" id="PRO_5038584852" description="beta-N-acetylhexosaminidase" evidence="6">
    <location>
        <begin position="22"/>
        <end position="1013"/>
    </location>
</feature>
<dbReference type="EC" id="3.2.1.52" evidence="3"/>
<dbReference type="Gene3D" id="3.40.710.10">
    <property type="entry name" value="DD-peptidase/beta-lactamase superfamily"/>
    <property type="match status" value="1"/>
</dbReference>
<keyword evidence="5" id="KW-0326">Glycosidase</keyword>
<evidence type="ECO:0000313" key="10">
    <source>
        <dbReference type="Proteomes" id="UP000824161"/>
    </source>
</evidence>
<evidence type="ECO:0000259" key="8">
    <source>
        <dbReference type="Pfam" id="PF00933"/>
    </source>
</evidence>
<dbReference type="GO" id="GO:0009254">
    <property type="term" value="P:peptidoglycan turnover"/>
    <property type="evidence" value="ECO:0007669"/>
    <property type="project" value="TreeGrafter"/>
</dbReference>
<dbReference type="PANTHER" id="PTHR30480">
    <property type="entry name" value="BETA-HEXOSAMINIDASE-RELATED"/>
    <property type="match status" value="1"/>
</dbReference>
<evidence type="ECO:0000256" key="3">
    <source>
        <dbReference type="ARBA" id="ARBA00012663"/>
    </source>
</evidence>
<dbReference type="PRINTS" id="PR00133">
    <property type="entry name" value="GLHYDRLASE3"/>
</dbReference>
<dbReference type="Pfam" id="PF00933">
    <property type="entry name" value="Glyco_hydro_3"/>
    <property type="match status" value="1"/>
</dbReference>
<sequence>MKRLFLFFAFMMGLFSLNAQNKDPEFVQYMHSPWVDSVFNSLSLKEQIGQMIFVELRPSNPSTIVKALDDAQNLGVGGAVLFKSTLPEAAALTNGLQQASKTPMLVAIDGEWGLGMRLDDVANFPYQMALGSLKDNDLIYKMGLEVARQAKRAGLHINLAPTVDVNNNALNPVIGYRSFGEDPKDVAAKGLAYIKGMEDGGIICTAKHFPGHGDTEVDSHADLPLIPHDMDRLNAVELAPFKTLIENGATGIMSAHLNVPALTGNSLPTSLSPKALKELVRDQWGYKGLIFTDGMEMRGISKYYSPGQAARMAVEAGNDILELVRDPKEAVDSIYAAVQKGQISKEQIEESVRRILAIKYYVGLNKFKPTSTWNLVSDVNSPASQLLIRQMTQKTLTGLQNEGDILPLATGKYDKIAVVSLRSDNGGAFYNRFKKYFKADYYTYDFKNSLTKADDILDSLKKYDLVIAEMGGFSTRPGKAQSGDDPKKNYVLEYGVTTNLQHFLDRLTKEHDNTVLAVFGMPYVMNYLPAIKDASAVVFSQGNSSLAQDLMAQAIAGAFDVDGKLPVNTTPYPINTSVGIKGGIRFAFTIGEEVGINSAKLEHMVDSIVYGSIRNGAFPGCQIVIAKDQKVILERSYGYHTFTGQEPVKDEDLFDMASNTKVCAALPAYMELYDQGKIDLDTPISEYLPGLKFEKSNKKDVTLRSQLSHIAGFQPYYPFWSDAMKKGLIRNKPSKKFNVQIDQNLWASEKIYDFVYKKIRDLPLTEPNKMRYSCLGFVLAPRIIQNVTGENFHDFVDKNVYGRLGALYTTFNPLTRGGYPLSQIIPTEYDNAFRKSLVHGFVHDEASAVVGGYSSNAGLFSNALGIAELFQMYLNKGTYGGQYFFSPETFDTFNTQYYLQYNNYRAIGFEKATPANKDRKVEDAWPAPSCSPEAFGHSGFTGTYAWADPANGLIYVFLSNRVYPTRDNKAFDKMQARVGIHELAYQLIEEGLPEEAVIQDKQPETKAPALFAD</sequence>
<evidence type="ECO:0000259" key="7">
    <source>
        <dbReference type="Pfam" id="PF00144"/>
    </source>
</evidence>
<dbReference type="InterPro" id="IPR001764">
    <property type="entry name" value="Glyco_hydro_3_N"/>
</dbReference>
<reference evidence="9" key="1">
    <citation type="submission" date="2020-10" db="EMBL/GenBank/DDBJ databases">
        <authorList>
            <person name="Gilroy R."/>
        </authorList>
    </citation>
    <scope>NUCLEOTIDE SEQUENCE</scope>
    <source>
        <strain evidence="9">1383</strain>
    </source>
</reference>
<evidence type="ECO:0000313" key="9">
    <source>
        <dbReference type="EMBL" id="HIT97695.1"/>
    </source>
</evidence>
<evidence type="ECO:0000256" key="1">
    <source>
        <dbReference type="ARBA" id="ARBA00001231"/>
    </source>
</evidence>
<dbReference type="InterPro" id="IPR036962">
    <property type="entry name" value="Glyco_hydro_3_N_sf"/>
</dbReference>
<evidence type="ECO:0000256" key="5">
    <source>
        <dbReference type="ARBA" id="ARBA00023295"/>
    </source>
</evidence>
<dbReference type="AlphaFoldDB" id="A0A9D1HAA7"/>
<dbReference type="InterPro" id="IPR050226">
    <property type="entry name" value="NagZ_Beta-hexosaminidase"/>
</dbReference>
<keyword evidence="4 9" id="KW-0378">Hydrolase</keyword>
<protein>
    <recommendedName>
        <fullName evidence="3">beta-N-acetylhexosaminidase</fullName>
        <ecNumber evidence="3">3.2.1.52</ecNumber>
    </recommendedName>
</protein>
<dbReference type="GO" id="GO:0005975">
    <property type="term" value="P:carbohydrate metabolic process"/>
    <property type="evidence" value="ECO:0007669"/>
    <property type="project" value="InterPro"/>
</dbReference>
<gene>
    <name evidence="9" type="ORF">IAC44_02555</name>
</gene>
<dbReference type="SUPFAM" id="SSF52279">
    <property type="entry name" value="Beta-D-glucan exohydrolase, C-terminal domain"/>
    <property type="match status" value="1"/>
</dbReference>
<dbReference type="InterPro" id="IPR036881">
    <property type="entry name" value="Glyco_hydro_3_C_sf"/>
</dbReference>
<dbReference type="EMBL" id="DVLY01000058">
    <property type="protein sequence ID" value="HIT97695.1"/>
    <property type="molecule type" value="Genomic_DNA"/>
</dbReference>
<name>A0A9D1HAA7_9FLAO</name>
<dbReference type="InterPro" id="IPR001466">
    <property type="entry name" value="Beta-lactam-related"/>
</dbReference>
<dbReference type="Gene3D" id="3.40.50.1700">
    <property type="entry name" value="Glycoside hydrolase family 3 C-terminal domain"/>
    <property type="match status" value="1"/>
</dbReference>
<dbReference type="SUPFAM" id="SSF51445">
    <property type="entry name" value="(Trans)glycosidases"/>
    <property type="match status" value="1"/>
</dbReference>
<reference evidence="9" key="2">
    <citation type="journal article" date="2021" name="PeerJ">
        <title>Extensive microbial diversity within the chicken gut microbiome revealed by metagenomics and culture.</title>
        <authorList>
            <person name="Gilroy R."/>
            <person name="Ravi A."/>
            <person name="Getino M."/>
            <person name="Pursley I."/>
            <person name="Horton D.L."/>
            <person name="Alikhan N.F."/>
            <person name="Baker D."/>
            <person name="Gharbi K."/>
            <person name="Hall N."/>
            <person name="Watson M."/>
            <person name="Adriaenssens E.M."/>
            <person name="Foster-Nyarko E."/>
            <person name="Jarju S."/>
            <person name="Secka A."/>
            <person name="Antonio M."/>
            <person name="Oren A."/>
            <person name="Chaudhuri R.R."/>
            <person name="La Ragione R."/>
            <person name="Hildebrand F."/>
            <person name="Pallen M.J."/>
        </authorList>
    </citation>
    <scope>NUCLEOTIDE SEQUENCE</scope>
    <source>
        <strain evidence="9">1383</strain>
    </source>
</reference>
<evidence type="ECO:0000256" key="4">
    <source>
        <dbReference type="ARBA" id="ARBA00022801"/>
    </source>
</evidence>
<dbReference type="Proteomes" id="UP000824161">
    <property type="component" value="Unassembled WGS sequence"/>
</dbReference>
<comment type="catalytic activity">
    <reaction evidence="1">
        <text>Hydrolysis of terminal non-reducing N-acetyl-D-hexosamine residues in N-acetyl-beta-D-hexosaminides.</text>
        <dbReference type="EC" id="3.2.1.52"/>
    </reaction>
</comment>
<evidence type="ECO:0000256" key="6">
    <source>
        <dbReference type="SAM" id="SignalP"/>
    </source>
</evidence>
<evidence type="ECO:0000256" key="2">
    <source>
        <dbReference type="ARBA" id="ARBA00005336"/>
    </source>
</evidence>
<dbReference type="PANTHER" id="PTHR30480:SF13">
    <property type="entry name" value="BETA-HEXOSAMINIDASE"/>
    <property type="match status" value="1"/>
</dbReference>
<dbReference type="InterPro" id="IPR012338">
    <property type="entry name" value="Beta-lactam/transpept-like"/>
</dbReference>
<dbReference type="Gene3D" id="3.20.20.300">
    <property type="entry name" value="Glycoside hydrolase, family 3, N-terminal domain"/>
    <property type="match status" value="1"/>
</dbReference>
<dbReference type="InterPro" id="IPR017853">
    <property type="entry name" value="GH"/>
</dbReference>